<dbReference type="InterPro" id="IPR002744">
    <property type="entry name" value="MIP18-like"/>
</dbReference>
<gene>
    <name evidence="2" type="ORF">EIC27_03405</name>
</gene>
<dbReference type="Pfam" id="PF01883">
    <property type="entry name" value="FeS_assembly_P"/>
    <property type="match status" value="1"/>
</dbReference>
<dbReference type="PANTHER" id="PTHR42831:SF1">
    <property type="entry name" value="FE-S PROTEIN MATURATION AUXILIARY FACTOR YITW"/>
    <property type="match status" value="1"/>
</dbReference>
<accession>A0A3R9Z850</accession>
<comment type="caution">
    <text evidence="2">The sequence shown here is derived from an EMBL/GenBank/DDBJ whole genome shotgun (WGS) entry which is preliminary data.</text>
</comment>
<dbReference type="InterPro" id="IPR034904">
    <property type="entry name" value="FSCA_dom_sf"/>
</dbReference>
<keyword evidence="3" id="KW-1185">Reference proteome</keyword>
<evidence type="ECO:0000313" key="3">
    <source>
        <dbReference type="Proteomes" id="UP000279470"/>
    </source>
</evidence>
<sequence length="102" mass="11762">MDNIRDKVIAILKLIYDPEISVNIWDLGLIYNIDISKKNIINIKMTLTSPTCPVADAIPQEIKTKIKSIITEAKEVNVELVWKPKWDKSMMTEEAKFILDLF</sequence>
<dbReference type="SUPFAM" id="SSF117916">
    <property type="entry name" value="Fe-S cluster assembly (FSCA) domain-like"/>
    <property type="match status" value="1"/>
</dbReference>
<feature type="domain" description="MIP18 family-like" evidence="1">
    <location>
        <begin position="5"/>
        <end position="78"/>
    </location>
</feature>
<dbReference type="InterPro" id="IPR052339">
    <property type="entry name" value="Fe-S_Maturation_MIP18"/>
</dbReference>
<dbReference type="Proteomes" id="UP000279470">
    <property type="component" value="Unassembled WGS sequence"/>
</dbReference>
<evidence type="ECO:0000313" key="2">
    <source>
        <dbReference type="EMBL" id="RST66959.1"/>
    </source>
</evidence>
<name>A0A3R9Z850_9RICK</name>
<dbReference type="PANTHER" id="PTHR42831">
    <property type="entry name" value="FE-S PROTEIN MATURATION AUXILIARY FACTOR YITW"/>
    <property type="match status" value="1"/>
</dbReference>
<organism evidence="2 3">
    <name type="scientific">Candidatus Aquarickettsia rohweri</name>
    <dbReference type="NCBI Taxonomy" id="2602574"/>
    <lineage>
        <taxon>Bacteria</taxon>
        <taxon>Pseudomonadati</taxon>
        <taxon>Pseudomonadota</taxon>
        <taxon>Alphaproteobacteria</taxon>
        <taxon>Rickettsiales</taxon>
        <taxon>Candidatus Midichloriaceae</taxon>
        <taxon>Candidatus Aquarickettsia</taxon>
    </lineage>
</organism>
<proteinExistence type="predicted"/>
<reference evidence="3" key="1">
    <citation type="submission" date="2018-11" db="EMBL/GenBank/DDBJ databases">
        <title>Phylogenetic, genomic, and biogeographic characterization of a novel and ubiquitous marine invertebrate-associated Rickettsiales parasite, Candidatus Marinoinvertebrata rohwerii, gen. nov., sp. nov.</title>
        <authorList>
            <person name="Klinges J.G."/>
            <person name="Rosales S.M."/>
            <person name="Mcminds R."/>
            <person name="Shaver E.C."/>
            <person name="Shantz A."/>
            <person name="Peters E.C."/>
            <person name="Burkepile D.E."/>
            <person name="Silliman B.R."/>
            <person name="Vega Thurber R.L."/>
        </authorList>
    </citation>
    <scope>NUCLEOTIDE SEQUENCE [LARGE SCALE GENOMIC DNA]</scope>
    <source>
        <strain evidence="3">a_cerv_44</strain>
    </source>
</reference>
<protein>
    <submittedName>
        <fullName evidence="2">DUF59 domain-containing protein</fullName>
    </submittedName>
</protein>
<evidence type="ECO:0000259" key="1">
    <source>
        <dbReference type="Pfam" id="PF01883"/>
    </source>
</evidence>
<dbReference type="AlphaFoldDB" id="A0A3R9Z850"/>
<dbReference type="EMBL" id="RXFM01000038">
    <property type="protein sequence ID" value="RST66959.1"/>
    <property type="molecule type" value="Genomic_DNA"/>
</dbReference>
<dbReference type="Gene3D" id="3.30.300.130">
    <property type="entry name" value="Fe-S cluster assembly (FSCA)"/>
    <property type="match status" value="1"/>
</dbReference>